<dbReference type="InterPro" id="IPR029058">
    <property type="entry name" value="AB_hydrolase_fold"/>
</dbReference>
<sequence>MRHNEDIIQWGDQGEVLVFLHYFGGAAKSWSWVAEQLSNEYKCVAINLPGFGGAAALDSPTIKAFSDYVQKELKSLGIESYTLIGHSMGGKIAMQLAADAPKGNVQRLILVAPSPPTTEPMPEEEKKRMLHHPSRSEAVKTVENGVKQNLPKERHQLAVETQLIIDQSTWKWWIEEGMNQSIADHIASLDLPITVLASMDDPVMTHDVIEQRVMQVIKSAELINTQQTGHLIPLEDPDWIATQIRKAMEAEKAV</sequence>
<dbReference type="EMBL" id="JBHULU010000022">
    <property type="protein sequence ID" value="MFD2515793.1"/>
    <property type="molecule type" value="Genomic_DNA"/>
</dbReference>
<dbReference type="InterPro" id="IPR050266">
    <property type="entry name" value="AB_hydrolase_sf"/>
</dbReference>
<evidence type="ECO:0000313" key="3">
    <source>
        <dbReference type="EMBL" id="MFD2515793.1"/>
    </source>
</evidence>
<dbReference type="PANTHER" id="PTHR43798:SF31">
    <property type="entry name" value="AB HYDROLASE SUPERFAMILY PROTEIN YCLE"/>
    <property type="match status" value="1"/>
</dbReference>
<evidence type="ECO:0000256" key="1">
    <source>
        <dbReference type="ARBA" id="ARBA00022801"/>
    </source>
</evidence>
<keyword evidence="4" id="KW-1185">Reference proteome</keyword>
<dbReference type="SUPFAM" id="SSF53474">
    <property type="entry name" value="alpha/beta-Hydrolases"/>
    <property type="match status" value="1"/>
</dbReference>
<accession>A0ABW5IS47</accession>
<feature type="domain" description="AB hydrolase-1" evidence="2">
    <location>
        <begin position="16"/>
        <end position="127"/>
    </location>
</feature>
<dbReference type="RefSeq" id="WP_377511304.1">
    <property type="nucleotide sequence ID" value="NZ_JBHULU010000022.1"/>
</dbReference>
<comment type="caution">
    <text evidence="3">The sequence shown here is derived from an EMBL/GenBank/DDBJ whole genome shotgun (WGS) entry which is preliminary data.</text>
</comment>
<evidence type="ECO:0000313" key="4">
    <source>
        <dbReference type="Proteomes" id="UP001597544"/>
    </source>
</evidence>
<keyword evidence="1 3" id="KW-0378">Hydrolase</keyword>
<protein>
    <submittedName>
        <fullName evidence="3">Alpha/beta fold hydrolase</fullName>
    </submittedName>
</protein>
<dbReference type="InterPro" id="IPR000073">
    <property type="entry name" value="AB_hydrolase_1"/>
</dbReference>
<reference evidence="4" key="1">
    <citation type="journal article" date="2019" name="Int. J. Syst. Evol. Microbiol.">
        <title>The Global Catalogue of Microorganisms (GCM) 10K type strain sequencing project: providing services to taxonomists for standard genome sequencing and annotation.</title>
        <authorList>
            <consortium name="The Broad Institute Genomics Platform"/>
            <consortium name="The Broad Institute Genome Sequencing Center for Infectious Disease"/>
            <person name="Wu L."/>
            <person name="Ma J."/>
        </authorList>
    </citation>
    <scope>NUCLEOTIDE SEQUENCE [LARGE SCALE GENOMIC DNA]</scope>
    <source>
        <strain evidence="4">KCTC 42498</strain>
    </source>
</reference>
<dbReference type="PANTHER" id="PTHR43798">
    <property type="entry name" value="MONOACYLGLYCEROL LIPASE"/>
    <property type="match status" value="1"/>
</dbReference>
<dbReference type="GO" id="GO:0016787">
    <property type="term" value="F:hydrolase activity"/>
    <property type="evidence" value="ECO:0007669"/>
    <property type="project" value="UniProtKB-KW"/>
</dbReference>
<organism evidence="3 4">
    <name type="scientific">Pontibacter locisalis</name>
    <dbReference type="NCBI Taxonomy" id="1719035"/>
    <lineage>
        <taxon>Bacteria</taxon>
        <taxon>Pseudomonadati</taxon>
        <taxon>Bacteroidota</taxon>
        <taxon>Cytophagia</taxon>
        <taxon>Cytophagales</taxon>
        <taxon>Hymenobacteraceae</taxon>
        <taxon>Pontibacter</taxon>
    </lineage>
</organism>
<dbReference type="Gene3D" id="3.40.50.1820">
    <property type="entry name" value="alpha/beta hydrolase"/>
    <property type="match status" value="1"/>
</dbReference>
<dbReference type="Pfam" id="PF00561">
    <property type="entry name" value="Abhydrolase_1"/>
    <property type="match status" value="1"/>
</dbReference>
<dbReference type="PRINTS" id="PR00111">
    <property type="entry name" value="ABHYDROLASE"/>
</dbReference>
<evidence type="ECO:0000259" key="2">
    <source>
        <dbReference type="Pfam" id="PF00561"/>
    </source>
</evidence>
<name>A0ABW5IS47_9BACT</name>
<dbReference type="Proteomes" id="UP001597544">
    <property type="component" value="Unassembled WGS sequence"/>
</dbReference>
<proteinExistence type="predicted"/>
<gene>
    <name evidence="3" type="ORF">ACFSRY_18115</name>
</gene>